<comment type="caution">
    <text evidence="1">The sequence shown here is derived from an EMBL/GenBank/DDBJ whole genome shotgun (WGS) entry which is preliminary data.</text>
</comment>
<proteinExistence type="predicted"/>
<dbReference type="Pfam" id="PF04254">
    <property type="entry name" value="DUF432"/>
    <property type="match status" value="1"/>
</dbReference>
<protein>
    <submittedName>
        <fullName evidence="1">DUF432 domain-containing protein</fullName>
    </submittedName>
</protein>
<gene>
    <name evidence="1" type="ORF">ENO04_00535</name>
</gene>
<evidence type="ECO:0000313" key="1">
    <source>
        <dbReference type="EMBL" id="HDS10102.1"/>
    </source>
</evidence>
<organism evidence="1">
    <name type="scientific">Fervidicoccus fontis</name>
    <dbReference type="NCBI Taxonomy" id="683846"/>
    <lineage>
        <taxon>Archaea</taxon>
        <taxon>Thermoproteota</taxon>
        <taxon>Thermoprotei</taxon>
        <taxon>Fervidicoccales</taxon>
        <taxon>Fervidicoccaceae</taxon>
        <taxon>Fervidicoccus</taxon>
    </lineage>
</organism>
<sequence length="226" mass="26197">MVFGLVNKGELFLMQVELSIELGDEQLIVEKIDDKLRRITYKGRITFSKYVLLDSNEQIRVLPTMFTSGDVGADCIYIDLARSIIIPPGKKVELSLSIPMDIKVVLVDGDKETEIVSIPRELKYALYGPPDIGHICRYKKVLEETKKDEPIYNIKVTAYNRFEEPMTLTKIIIPHEFFKEKLTHIQIVIENRNYAYIFYKDEVSDVFGSGWFAFRNKNKFIMSHGF</sequence>
<dbReference type="AlphaFoldDB" id="A0A7C1E1W4"/>
<dbReference type="EMBL" id="DSDY01000020">
    <property type="protein sequence ID" value="HDS10102.1"/>
    <property type="molecule type" value="Genomic_DNA"/>
</dbReference>
<name>A0A7C1E1W4_9CREN</name>
<reference evidence="1" key="1">
    <citation type="journal article" date="2020" name="mSystems">
        <title>Genome- and Community-Level Interaction Insights into Carbon Utilization and Element Cycling Functions of Hydrothermarchaeota in Hydrothermal Sediment.</title>
        <authorList>
            <person name="Zhou Z."/>
            <person name="Liu Y."/>
            <person name="Xu W."/>
            <person name="Pan J."/>
            <person name="Luo Z.H."/>
            <person name="Li M."/>
        </authorList>
    </citation>
    <scope>NUCLEOTIDE SEQUENCE [LARGE SCALE GENOMIC DNA]</scope>
    <source>
        <strain evidence="1">SpSt-123</strain>
    </source>
</reference>
<accession>A0A7C1E1W4</accession>
<dbReference type="InterPro" id="IPR007366">
    <property type="entry name" value="DUF432"/>
</dbReference>